<keyword evidence="2" id="KW-1185">Reference proteome</keyword>
<evidence type="ECO:0000313" key="2">
    <source>
        <dbReference type="Proteomes" id="UP000827872"/>
    </source>
</evidence>
<dbReference type="EMBL" id="CM037614">
    <property type="protein sequence ID" value="KAH8016156.1"/>
    <property type="molecule type" value="Genomic_DNA"/>
</dbReference>
<protein>
    <submittedName>
        <fullName evidence="1">Uncharacterized protein</fullName>
    </submittedName>
</protein>
<name>A0ACB8G8Z1_9SAUR</name>
<evidence type="ECO:0000313" key="1">
    <source>
        <dbReference type="EMBL" id="KAH8016156.1"/>
    </source>
</evidence>
<sequence length="201" mass="22055">MSCPDATIPGSLQLRKLPMTPREEDISRAELLNPGLAGRVYESIKVEERTLCSGDKSKGQEGSGLPSNSSNCSTVESSGKQNRPAEIMGMPPGSADASVPGMVTLERNESHMQLQELTCERDAPTESTSDVEKKLRAMYARVCKKPKAEQQFQPANHDRPTEESEEEPPPIPEKHFDDIYESIDEEVQFCGKGGMTVQTSL</sequence>
<organism evidence="1 2">
    <name type="scientific">Sphaerodactylus townsendi</name>
    <dbReference type="NCBI Taxonomy" id="933632"/>
    <lineage>
        <taxon>Eukaryota</taxon>
        <taxon>Metazoa</taxon>
        <taxon>Chordata</taxon>
        <taxon>Craniata</taxon>
        <taxon>Vertebrata</taxon>
        <taxon>Euteleostomi</taxon>
        <taxon>Lepidosauria</taxon>
        <taxon>Squamata</taxon>
        <taxon>Bifurcata</taxon>
        <taxon>Gekkota</taxon>
        <taxon>Sphaerodactylidae</taxon>
        <taxon>Sphaerodactylus</taxon>
    </lineage>
</organism>
<accession>A0ACB8G8Z1</accession>
<proteinExistence type="predicted"/>
<dbReference type="Proteomes" id="UP000827872">
    <property type="component" value="Linkage Group LG01"/>
</dbReference>
<reference evidence="1" key="1">
    <citation type="submission" date="2021-08" db="EMBL/GenBank/DDBJ databases">
        <title>The first chromosome-level gecko genome reveals the dynamic sex chromosomes of Neotropical dwarf geckos (Sphaerodactylidae: Sphaerodactylus).</title>
        <authorList>
            <person name="Pinto B.J."/>
            <person name="Keating S.E."/>
            <person name="Gamble T."/>
        </authorList>
    </citation>
    <scope>NUCLEOTIDE SEQUENCE</scope>
    <source>
        <strain evidence="1">TG3544</strain>
    </source>
</reference>
<gene>
    <name evidence="1" type="ORF">K3G42_012834</name>
</gene>
<comment type="caution">
    <text evidence="1">The sequence shown here is derived from an EMBL/GenBank/DDBJ whole genome shotgun (WGS) entry which is preliminary data.</text>
</comment>